<dbReference type="Proteomes" id="UP001169985">
    <property type="component" value="Unassembled WGS sequence"/>
</dbReference>
<proteinExistence type="predicted"/>
<accession>A0A5B0SVQ9</accession>
<reference evidence="3" key="3">
    <citation type="submission" date="2023-01" db="EMBL/GenBank/DDBJ databases">
        <authorList>
            <person name="Hamerlinck H."/>
            <person name="Aerssens A."/>
            <person name="Boelens J."/>
            <person name="Messiaen A.-S."/>
            <person name="Vandendriessche S."/>
            <person name="Velghe A."/>
            <person name="Verhasselt B."/>
            <person name="Leroux-Roels I."/>
        </authorList>
    </citation>
    <scope>NUCLEOTIDE SEQUENCE</scope>
    <source>
        <strain evidence="3">UZG-GERCF-220920-Env23</strain>
    </source>
</reference>
<dbReference type="Proteomes" id="UP000323297">
    <property type="component" value="Unassembled WGS sequence"/>
</dbReference>
<dbReference type="CDD" id="cd16430">
    <property type="entry name" value="TraB"/>
    <property type="match status" value="1"/>
</dbReference>
<dbReference type="EMBL" id="VTZD01000024">
    <property type="protein sequence ID" value="KAA1141951.1"/>
    <property type="molecule type" value="Genomic_DNA"/>
</dbReference>
<evidence type="ECO:0000256" key="1">
    <source>
        <dbReference type="SAM" id="MobiDB-lite"/>
    </source>
</evidence>
<gene>
    <name evidence="2" type="ORF">D3H66_19450</name>
    <name evidence="3" type="ORF">PEY55_21195</name>
</gene>
<comment type="caution">
    <text evidence="2">The sequence shown here is derived from an EMBL/GenBank/DDBJ whole genome shotgun (WGS) entry which is preliminary data.</text>
</comment>
<name>A0A5B0SVQ9_9ENTR</name>
<feature type="region of interest" description="Disordered" evidence="1">
    <location>
        <begin position="106"/>
        <end position="200"/>
    </location>
</feature>
<dbReference type="Pfam" id="PF03743">
    <property type="entry name" value="TrbI"/>
    <property type="match status" value="1"/>
</dbReference>
<dbReference type="EMBL" id="JAQIHS010000032">
    <property type="protein sequence ID" value="MDN4370777.1"/>
    <property type="molecule type" value="Genomic_DNA"/>
</dbReference>
<evidence type="ECO:0000313" key="4">
    <source>
        <dbReference type="Proteomes" id="UP000323297"/>
    </source>
</evidence>
<protein>
    <submittedName>
        <fullName evidence="2">Conjugal transfer protein TraB</fullName>
    </submittedName>
    <submittedName>
        <fullName evidence="3">TraB/VirB10 family protein</fullName>
    </submittedName>
</protein>
<evidence type="ECO:0000313" key="3">
    <source>
        <dbReference type="EMBL" id="MDN4370777.1"/>
    </source>
</evidence>
<dbReference type="AlphaFoldDB" id="A0A5B0SVQ9"/>
<evidence type="ECO:0000313" key="2">
    <source>
        <dbReference type="EMBL" id="KAA1141951.1"/>
    </source>
</evidence>
<organism evidence="2 4">
    <name type="scientific">Citrobacter portucalensis</name>
    <dbReference type="NCBI Taxonomy" id="1639133"/>
    <lineage>
        <taxon>Bacteria</taxon>
        <taxon>Pseudomonadati</taxon>
        <taxon>Pseudomonadota</taxon>
        <taxon>Gammaproteobacteria</taxon>
        <taxon>Enterobacterales</taxon>
        <taxon>Enterobacteriaceae</taxon>
        <taxon>Citrobacter</taxon>
        <taxon>Citrobacter freundii complex</taxon>
    </lineage>
</organism>
<reference evidence="3" key="2">
    <citation type="journal article" date="2023" name="Antimicrob Resist Infect Control">
        <title>Sanitary installations and wastewater plumbing as reservoir for the long-term circulation and transmission of carbapenemase producing Citrobacter freundii clones in a hospital setting.</title>
        <authorList>
            <person name="Hamerlinck H."/>
            <person name="Aerssens A."/>
            <person name="Boelens J."/>
            <person name="Dehaene A."/>
            <person name="McMahon M."/>
            <person name="Messiaen A.S."/>
            <person name="Vandendriessche S."/>
            <person name="Velghe A."/>
            <person name="Leroux-Roels I."/>
            <person name="Verhasselt B."/>
        </authorList>
    </citation>
    <scope>NUCLEOTIDE SEQUENCE</scope>
    <source>
        <strain evidence="3">UZG-GERCF-220920-Env23</strain>
    </source>
</reference>
<dbReference type="RefSeq" id="WP_044702816.1">
    <property type="nucleotide sequence ID" value="NZ_JBKGMH010000018.1"/>
</dbReference>
<dbReference type="InterPro" id="IPR005498">
    <property type="entry name" value="T4SS_VirB10/TraB/TrbI"/>
</dbReference>
<sequence length="413" mass="43931">MNNTKFPIIEQARGWFHRQPSAKQKQLKKYGTIGAFSLIALGVYYLTGQSEKKPRVPEVSKDVSTQKDDSVIQDDIVTTLNDKIKTQGETIDDKVKTAVQDAIKNGYLKPLDPSQTGQGLTPTTDSSSPSATASNSGTGGYPSAPEYPGMSNFPQPTGNGSPAAAPTEPPAPVETVWVGGISEGNGDIPLTTPEQDSTAKKNQIQLPVGFMKAKLLVGVNALTGEFGSENPQTLMFRVQAPAQLPNFIKMNLRGCFAIANANGNLSSERIIVLPVSMNCMTMDGRYIVEGQVKGFVSDRDGKRDMSARVVSRAGRLLAGTVLAKSVEAFANVIGNQSIQQNVSPLGSVNTINPDEAVKNGAATGVAGGFTEVSKYLLNLAQQTSPALETGPGKDVMLFIQETAELTIKEVRIQ</sequence>
<feature type="compositionally biased region" description="Low complexity" evidence="1">
    <location>
        <begin position="121"/>
        <end position="136"/>
    </location>
</feature>
<reference evidence="2 4" key="1">
    <citation type="submission" date="2019-08" db="EMBL/GenBank/DDBJ databases">
        <title>Draft genome sequence of Citrobacter portucalensis strain isolated from green turtle.</title>
        <authorList>
            <person name="Fernandes M.R."/>
            <person name="Sellera F.P."/>
            <person name="Goldeberg D.W."/>
            <person name="Costa D.C."/>
            <person name="Lincopan N."/>
        </authorList>
    </citation>
    <scope>NUCLEOTIDE SEQUENCE [LARGE SCALE GENOMIC DNA]</scope>
    <source>
        <strain evidence="2 4">TV06</strain>
    </source>
</reference>